<dbReference type="Pfam" id="PF14234">
    <property type="entry name" value="DUF4336"/>
    <property type="match status" value="1"/>
</dbReference>
<dbReference type="OrthoDB" id="450111at2"/>
<dbReference type="AlphaFoldDB" id="A0A512JQK4"/>
<evidence type="ECO:0000313" key="1">
    <source>
        <dbReference type="EMBL" id="GEP12240.1"/>
    </source>
</evidence>
<dbReference type="Proteomes" id="UP000321750">
    <property type="component" value="Unassembled WGS sequence"/>
</dbReference>
<proteinExistence type="predicted"/>
<dbReference type="PANTHER" id="PTHR33835:SF1">
    <property type="entry name" value="METALLO-BETA-LACTAMASE DOMAIN-CONTAINING PROTEIN"/>
    <property type="match status" value="1"/>
</dbReference>
<dbReference type="SUPFAM" id="SSF56281">
    <property type="entry name" value="Metallo-hydrolase/oxidoreductase"/>
    <property type="match status" value="1"/>
</dbReference>
<evidence type="ECO:0000313" key="2">
    <source>
        <dbReference type="Proteomes" id="UP000321750"/>
    </source>
</evidence>
<organism evidence="1 2">
    <name type="scientific">Methylobacterium gnaphalii</name>
    <dbReference type="NCBI Taxonomy" id="1010610"/>
    <lineage>
        <taxon>Bacteria</taxon>
        <taxon>Pseudomonadati</taxon>
        <taxon>Pseudomonadota</taxon>
        <taxon>Alphaproteobacteria</taxon>
        <taxon>Hyphomicrobiales</taxon>
        <taxon>Methylobacteriaceae</taxon>
        <taxon>Methylobacterium</taxon>
    </lineage>
</organism>
<protein>
    <recommendedName>
        <fullName evidence="3">DUF4336 domain-containing protein</fullName>
    </recommendedName>
</protein>
<dbReference type="PANTHER" id="PTHR33835">
    <property type="entry name" value="YALI0C07656P"/>
    <property type="match status" value="1"/>
</dbReference>
<reference evidence="1 2" key="1">
    <citation type="submission" date="2019-07" db="EMBL/GenBank/DDBJ databases">
        <title>Whole genome shotgun sequence of Methylobacterium gnaphalii NBRC 107716.</title>
        <authorList>
            <person name="Hosoyama A."/>
            <person name="Uohara A."/>
            <person name="Ohji S."/>
            <person name="Ichikawa N."/>
        </authorList>
    </citation>
    <scope>NUCLEOTIDE SEQUENCE [LARGE SCALE GENOMIC DNA]</scope>
    <source>
        <strain evidence="1 2">NBRC 107716</strain>
    </source>
</reference>
<gene>
    <name evidence="1" type="ORF">MGN01_40850</name>
</gene>
<dbReference type="InterPro" id="IPR036866">
    <property type="entry name" value="RibonucZ/Hydroxyglut_hydro"/>
</dbReference>
<dbReference type="RefSeq" id="WP_147048626.1">
    <property type="nucleotide sequence ID" value="NZ_BJZV01000033.1"/>
</dbReference>
<sequence>MSNPTYPPLDTLKPVAPNLWIVDSGPLHAFGMPLPVRMTVVRLASGEIWLHSPTWFDEHLRGEIEALGPIRHLVAPNTAHWTYLKDWQCRCPGALTWAAPNLRRRRPVRRSGPRLDRDLSDTPPADWAGDIDQIVVPGGFGFRETAFYHTASRTLILTDLVINLEPSKVTAVTRAFQRIAGTLAPDGRAPVYLRFVVRLGGSAAKNAARRLVALEPSRLVFSHGALIEHDATRALQRSLRWLLH</sequence>
<accession>A0A512JQK4</accession>
<evidence type="ECO:0008006" key="3">
    <source>
        <dbReference type="Google" id="ProtNLM"/>
    </source>
</evidence>
<comment type="caution">
    <text evidence="1">The sequence shown here is derived from an EMBL/GenBank/DDBJ whole genome shotgun (WGS) entry which is preliminary data.</text>
</comment>
<dbReference type="EMBL" id="BJZV01000033">
    <property type="protein sequence ID" value="GEP12240.1"/>
    <property type="molecule type" value="Genomic_DNA"/>
</dbReference>
<keyword evidence="2" id="KW-1185">Reference proteome</keyword>
<dbReference type="InterPro" id="IPR025638">
    <property type="entry name" value="DUF4336"/>
</dbReference>
<name>A0A512JQK4_9HYPH</name>